<dbReference type="Gene3D" id="1.20.144.10">
    <property type="entry name" value="Phosphatidic acid phosphatase type 2/haloperoxidase"/>
    <property type="match status" value="1"/>
</dbReference>
<dbReference type="STRING" id="331648.BST97_00650"/>
<dbReference type="OrthoDB" id="9773582at2"/>
<dbReference type="AlphaFoldDB" id="A0A1W6MNV9"/>
<keyword evidence="1" id="KW-0732">Signal</keyword>
<dbReference type="Pfam" id="PF01569">
    <property type="entry name" value="PAP2"/>
    <property type="match status" value="1"/>
</dbReference>
<reference evidence="3 4" key="1">
    <citation type="submission" date="2016-11" db="EMBL/GenBank/DDBJ databases">
        <title>Trade-off between light-utilization and light-protection in marine flavobacteria.</title>
        <authorList>
            <person name="Kumagai Y."/>
        </authorList>
    </citation>
    <scope>NUCLEOTIDE SEQUENCE [LARGE SCALE GENOMIC DNA]</scope>
    <source>
        <strain evidence="3 4">JCM 13191</strain>
    </source>
</reference>
<dbReference type="InterPro" id="IPR036938">
    <property type="entry name" value="PAP2/HPO_sf"/>
</dbReference>
<evidence type="ECO:0000313" key="3">
    <source>
        <dbReference type="EMBL" id="ARN79303.1"/>
    </source>
</evidence>
<evidence type="ECO:0000313" key="4">
    <source>
        <dbReference type="Proteomes" id="UP000193431"/>
    </source>
</evidence>
<evidence type="ECO:0000259" key="2">
    <source>
        <dbReference type="SMART" id="SM00014"/>
    </source>
</evidence>
<dbReference type="InterPro" id="IPR000326">
    <property type="entry name" value="PAP2/HPO"/>
</dbReference>
<organism evidence="3 4">
    <name type="scientific">Nonlabens spongiae</name>
    <dbReference type="NCBI Taxonomy" id="331648"/>
    <lineage>
        <taxon>Bacteria</taxon>
        <taxon>Pseudomonadati</taxon>
        <taxon>Bacteroidota</taxon>
        <taxon>Flavobacteriia</taxon>
        <taxon>Flavobacteriales</taxon>
        <taxon>Flavobacteriaceae</taxon>
        <taxon>Nonlabens</taxon>
    </lineage>
</organism>
<dbReference type="PROSITE" id="PS51257">
    <property type="entry name" value="PROKAR_LIPOPROTEIN"/>
    <property type="match status" value="1"/>
</dbReference>
<gene>
    <name evidence="3" type="ORF">BST97_00650</name>
</gene>
<feature type="domain" description="Phosphatidic acid phosphatase type 2/haloperoxidase" evidence="2">
    <location>
        <begin position="111"/>
        <end position="211"/>
    </location>
</feature>
<proteinExistence type="predicted"/>
<name>A0A1W6MNV9_9FLAO</name>
<sequence length="247" mass="27808">MVAKQFLLFLMLTVTVLSGCAQSVIDSTTTPFKTKKSFFRKAALPLGMIAGGSLLSSSDLELDLQKFVRRQTGDDFLWRADDYTRFIPLAEIGIANVAGIEAKNHWFDQSKNLFIAGYATDWVTFKIKEWIFKRRPTGRQPNSFPSGHTSFAFMGASVLRHEYQDTAPLLGYSGYFFAATTGGFRMANNEHFISDVIVGAGIAMLITEIVYHFDPIIPWNPFKKTRGVTFFPTIDEDRYGVAFSMQF</sequence>
<dbReference type="Proteomes" id="UP000193431">
    <property type="component" value="Chromosome"/>
</dbReference>
<dbReference type="EMBL" id="CP019344">
    <property type="protein sequence ID" value="ARN79303.1"/>
    <property type="molecule type" value="Genomic_DNA"/>
</dbReference>
<feature type="chain" id="PRO_5012800346" description="Phosphatidic acid phosphatase type 2/haloperoxidase domain-containing protein" evidence="1">
    <location>
        <begin position="22"/>
        <end position="247"/>
    </location>
</feature>
<feature type="signal peptide" evidence="1">
    <location>
        <begin position="1"/>
        <end position="21"/>
    </location>
</feature>
<dbReference type="SMART" id="SM00014">
    <property type="entry name" value="acidPPc"/>
    <property type="match status" value="1"/>
</dbReference>
<keyword evidence="4" id="KW-1185">Reference proteome</keyword>
<dbReference type="SUPFAM" id="SSF48317">
    <property type="entry name" value="Acid phosphatase/Vanadium-dependent haloperoxidase"/>
    <property type="match status" value="1"/>
</dbReference>
<dbReference type="RefSeq" id="WP_085768098.1">
    <property type="nucleotide sequence ID" value="NZ_CP019344.1"/>
</dbReference>
<accession>A0A1W6MNV9</accession>
<evidence type="ECO:0000256" key="1">
    <source>
        <dbReference type="SAM" id="SignalP"/>
    </source>
</evidence>
<protein>
    <recommendedName>
        <fullName evidence="2">Phosphatidic acid phosphatase type 2/haloperoxidase domain-containing protein</fullName>
    </recommendedName>
</protein>